<organism evidence="6 7">
    <name type="scientific">Paenibacillus alba</name>
    <dbReference type="NCBI Taxonomy" id="1197127"/>
    <lineage>
        <taxon>Bacteria</taxon>
        <taxon>Bacillati</taxon>
        <taxon>Bacillota</taxon>
        <taxon>Bacilli</taxon>
        <taxon>Bacillales</taxon>
        <taxon>Paenibacillaceae</taxon>
        <taxon>Paenibacillus</taxon>
    </lineage>
</organism>
<dbReference type="EMBL" id="JARLKY010000088">
    <property type="protein sequence ID" value="MEC0231206.1"/>
    <property type="molecule type" value="Genomic_DNA"/>
</dbReference>
<evidence type="ECO:0000256" key="3">
    <source>
        <dbReference type="ARBA" id="ARBA00022801"/>
    </source>
</evidence>
<protein>
    <submittedName>
        <fullName evidence="6">Glycoside hydrolase family 38 C-terminal domain-containing protein</fullName>
    </submittedName>
</protein>
<dbReference type="InterPro" id="IPR028995">
    <property type="entry name" value="Glyco_hydro_57/38_cen_sf"/>
</dbReference>
<comment type="similarity">
    <text evidence="1">Belongs to the glycosyl hydrolase 38 family.</text>
</comment>
<gene>
    <name evidence="6" type="ORF">P4I72_29325</name>
</gene>
<reference evidence="6 7" key="1">
    <citation type="submission" date="2023-03" db="EMBL/GenBank/DDBJ databases">
        <title>Bacillus Genome Sequencing.</title>
        <authorList>
            <person name="Dunlap C."/>
        </authorList>
    </citation>
    <scope>NUCLEOTIDE SEQUENCE [LARGE SCALE GENOMIC DNA]</scope>
    <source>
        <strain evidence="6 7">BD-533</strain>
    </source>
</reference>
<sequence>MKKLHLLSNAHLDPVWQWQWEEGAAAAVSTFRAAADFCEEFEGYIFNHNEVILYQWVEEYEPQLFERICRLVAAGRWHIMGGWYLQPDCNMPSGESIVRQILAGRTYFLDKFGDYAEPTTAINFDPFGHSKGLVQIMQLAGYDSYIFMRPDELEVPAQDFVWQGFNGSSVMAHKVWGGYNSLLGKSADKIGNWLEANADAPIGLVLWGVGNHGGGPSRIDLKLIAELAAKTDDFQIVHSTPEAYFKELAAERDLPVFTQDLNPRFVGCYTSQVRIKQKHRMLENELFVTEKMLSVAALASTVAYPYEALQAAQQDLLTSQFHDILPGSSVQSVEDTSLRGLDHGLEVLSKLKTRAFFALAAGQRAAAPGEYPILAFNPHPFPVRGVWECEFMLEDQNWKEEFSMPVVYKDGKRVASQPEKEDSNLNLDWRKKVTFEAELPPMAMSRFECRIELLPEKPAPVLKTEDGRISFRTDRLSVVVNAMTGLIDEYAVDGVSVLTPNACLPIVMNDNSDPWRMDVVAFRDMLGQFQLMPPGQGTDFSGVNQALLPSVRVIEDGDVRSVIEAVFFYRDSQIVQTYKLPKHGTEIEVHVRVFWSEKDKMLKWSIPTALGSSSSYRGQTMYGVAELPTNGDEAIAQKWVAAVGERYALTVTNDGVYGSDFQDGEIRMTLLRSSAYCAHPINDRPLVVQDRFLPRMDQGERQFTFWLNAAGSATERLEAIDREALAHGEKPFVLSFFPSGNGQTPNCPFVLEDDVVQLTAFKREERGEGYILRLFEPTGQARDTALVLGGYAARVPISLAGFEIKTLRFDPKTRSVTETSLLER</sequence>
<evidence type="ECO:0000313" key="7">
    <source>
        <dbReference type="Proteomes" id="UP001338137"/>
    </source>
</evidence>
<evidence type="ECO:0000259" key="5">
    <source>
        <dbReference type="SMART" id="SM00872"/>
    </source>
</evidence>
<dbReference type="InterPro" id="IPR037094">
    <property type="entry name" value="Glyco_hydro_38_cen_sf"/>
</dbReference>
<dbReference type="InterPro" id="IPR000602">
    <property type="entry name" value="Glyco_hydro_38_N"/>
</dbReference>
<dbReference type="Pfam" id="PF01074">
    <property type="entry name" value="Glyco_hydro_38N"/>
    <property type="match status" value="1"/>
</dbReference>
<keyword evidence="2" id="KW-0479">Metal-binding</keyword>
<name>A0ABU6GAN9_9BACL</name>
<evidence type="ECO:0000256" key="4">
    <source>
        <dbReference type="ARBA" id="ARBA00023295"/>
    </source>
</evidence>
<keyword evidence="3 6" id="KW-0378">Hydrolase</keyword>
<dbReference type="InterPro" id="IPR041147">
    <property type="entry name" value="GH38_C"/>
</dbReference>
<dbReference type="Gene3D" id="3.20.110.10">
    <property type="entry name" value="Glycoside hydrolase 38, N terminal domain"/>
    <property type="match status" value="1"/>
</dbReference>
<dbReference type="Pfam" id="PF07748">
    <property type="entry name" value="Glyco_hydro_38C"/>
    <property type="match status" value="1"/>
</dbReference>
<dbReference type="Gene3D" id="1.20.1270.50">
    <property type="entry name" value="Glycoside hydrolase family 38, central domain"/>
    <property type="match status" value="1"/>
</dbReference>
<dbReference type="PANTHER" id="PTHR46017">
    <property type="entry name" value="ALPHA-MANNOSIDASE 2C1"/>
    <property type="match status" value="1"/>
</dbReference>
<dbReference type="InterPro" id="IPR011682">
    <property type="entry name" value="Glyco_hydro_38_C"/>
</dbReference>
<dbReference type="InterPro" id="IPR027291">
    <property type="entry name" value="Glyco_hydro_38_N_sf"/>
</dbReference>
<dbReference type="CDD" id="cd10789">
    <property type="entry name" value="GH38N_AMII_ER_cytosolic"/>
    <property type="match status" value="1"/>
</dbReference>
<dbReference type="SMART" id="SM00872">
    <property type="entry name" value="Alpha-mann_mid"/>
    <property type="match status" value="1"/>
</dbReference>
<dbReference type="SUPFAM" id="SSF88713">
    <property type="entry name" value="Glycoside hydrolase/deacetylase"/>
    <property type="match status" value="1"/>
</dbReference>
<dbReference type="GO" id="GO:0016787">
    <property type="term" value="F:hydrolase activity"/>
    <property type="evidence" value="ECO:0007669"/>
    <property type="project" value="UniProtKB-KW"/>
</dbReference>
<evidence type="ECO:0000256" key="1">
    <source>
        <dbReference type="ARBA" id="ARBA00009792"/>
    </source>
</evidence>
<dbReference type="PANTHER" id="PTHR46017:SF2">
    <property type="entry name" value="MANNOSYLGLYCERATE HYDROLASE"/>
    <property type="match status" value="1"/>
</dbReference>
<evidence type="ECO:0000256" key="2">
    <source>
        <dbReference type="ARBA" id="ARBA00022723"/>
    </source>
</evidence>
<comment type="caution">
    <text evidence="6">The sequence shown here is derived from an EMBL/GenBank/DDBJ whole genome shotgun (WGS) entry which is preliminary data.</text>
</comment>
<dbReference type="Gene3D" id="2.70.98.30">
    <property type="entry name" value="Golgi alpha-mannosidase II, domain 4"/>
    <property type="match status" value="1"/>
</dbReference>
<dbReference type="Proteomes" id="UP001338137">
    <property type="component" value="Unassembled WGS sequence"/>
</dbReference>
<dbReference type="SUPFAM" id="SSF88688">
    <property type="entry name" value="Families 57/38 glycoside transferase middle domain"/>
    <property type="match status" value="1"/>
</dbReference>
<keyword evidence="4" id="KW-0326">Glycosidase</keyword>
<dbReference type="InterPro" id="IPR015341">
    <property type="entry name" value="Glyco_hydro_38_cen"/>
</dbReference>
<dbReference type="Pfam" id="PF09261">
    <property type="entry name" value="Alpha-mann_mid"/>
    <property type="match status" value="1"/>
</dbReference>
<dbReference type="InterPro" id="IPR011330">
    <property type="entry name" value="Glyco_hydro/deAcase_b/a-brl"/>
</dbReference>
<feature type="domain" description="Glycoside hydrolase family 38 central" evidence="5">
    <location>
        <begin position="266"/>
        <end position="341"/>
    </location>
</feature>
<dbReference type="InterPro" id="IPR011013">
    <property type="entry name" value="Gal_mutarotase_sf_dom"/>
</dbReference>
<dbReference type="RefSeq" id="WP_326075160.1">
    <property type="nucleotide sequence ID" value="NZ_JARLKY010000088.1"/>
</dbReference>
<keyword evidence="7" id="KW-1185">Reference proteome</keyword>
<proteinExistence type="inferred from homology"/>
<dbReference type="SUPFAM" id="SSF74650">
    <property type="entry name" value="Galactose mutarotase-like"/>
    <property type="match status" value="1"/>
</dbReference>
<evidence type="ECO:0000313" key="6">
    <source>
        <dbReference type="EMBL" id="MEC0231206.1"/>
    </source>
</evidence>
<dbReference type="Pfam" id="PF17677">
    <property type="entry name" value="Glyco_hydro38C2"/>
    <property type="match status" value="1"/>
</dbReference>
<accession>A0ABU6GAN9</accession>